<evidence type="ECO:0000256" key="7">
    <source>
        <dbReference type="ARBA" id="ARBA00022722"/>
    </source>
</evidence>
<sequence length="230" mass="26607">MSEEWIRFPTTEERKLDIKRRGFMEKAGFLGIIGCIDCTHVAILAPTDQEHNNVNRKEIHSKHIQIVCSFNLEILSINARYPGSANDAFIWRASAVKRIMELKYNRGDSGYPLQPWLSTPFENPLPDTPESRYNYDHKITSSDVERYNAYFKERFRCVSGERKLRYAPDKVGSIVSSCAVLHNMCIRAGIEIIIDEFEETDVPNGNEYVPNVVLNEGRQVQQDVVNRYFR</sequence>
<dbReference type="GO" id="GO:0016787">
    <property type="term" value="F:hydrolase activity"/>
    <property type="evidence" value="ECO:0007669"/>
    <property type="project" value="UniProtKB-KW"/>
</dbReference>
<keyword evidence="6" id="KW-0963">Cytoplasm</keyword>
<evidence type="ECO:0000256" key="5">
    <source>
        <dbReference type="ARBA" id="ARBA00015519"/>
    </source>
</evidence>
<comment type="caution">
    <text evidence="14">The sequence shown here is derived from an EMBL/GenBank/DDBJ whole genome shotgun (WGS) entry which is preliminary data.</text>
</comment>
<evidence type="ECO:0000256" key="2">
    <source>
        <dbReference type="ARBA" id="ARBA00004123"/>
    </source>
</evidence>
<keyword evidence="7" id="KW-0540">Nuclease</keyword>
<dbReference type="GO" id="GO:0005737">
    <property type="term" value="C:cytoplasm"/>
    <property type="evidence" value="ECO:0007669"/>
    <property type="project" value="UniProtKB-SubCell"/>
</dbReference>
<dbReference type="GO" id="GO:0004518">
    <property type="term" value="F:nuclease activity"/>
    <property type="evidence" value="ECO:0007669"/>
    <property type="project" value="UniProtKB-KW"/>
</dbReference>
<evidence type="ECO:0000256" key="12">
    <source>
        <dbReference type="ARBA" id="ARBA00045850"/>
    </source>
</evidence>
<evidence type="ECO:0000256" key="11">
    <source>
        <dbReference type="ARBA" id="ARBA00030126"/>
    </source>
</evidence>
<proteinExistence type="inferred from homology"/>
<accession>A0AAV8XE79</accession>
<gene>
    <name evidence="14" type="ORF">NQ314_011977</name>
</gene>
<evidence type="ECO:0000256" key="9">
    <source>
        <dbReference type="ARBA" id="ARBA00022801"/>
    </source>
</evidence>
<evidence type="ECO:0000256" key="3">
    <source>
        <dbReference type="ARBA" id="ARBA00004496"/>
    </source>
</evidence>
<evidence type="ECO:0000256" key="4">
    <source>
        <dbReference type="ARBA" id="ARBA00006958"/>
    </source>
</evidence>
<dbReference type="Pfam" id="PF13359">
    <property type="entry name" value="DDE_Tnp_4"/>
    <property type="match status" value="1"/>
</dbReference>
<dbReference type="Proteomes" id="UP001162156">
    <property type="component" value="Unassembled WGS sequence"/>
</dbReference>
<name>A0AAV8XE79_9CUCU</name>
<evidence type="ECO:0000313" key="14">
    <source>
        <dbReference type="EMBL" id="KAJ8937222.1"/>
    </source>
</evidence>
<feature type="domain" description="DDE Tnp4" evidence="13">
    <location>
        <begin position="36"/>
        <end position="183"/>
    </location>
</feature>
<dbReference type="GO" id="GO:0005634">
    <property type="term" value="C:nucleus"/>
    <property type="evidence" value="ECO:0007669"/>
    <property type="project" value="UniProtKB-SubCell"/>
</dbReference>
<dbReference type="PANTHER" id="PTHR22930">
    <property type="match status" value="1"/>
</dbReference>
<dbReference type="PRINTS" id="PR02086">
    <property type="entry name" value="PUTNUCHARBI1"/>
</dbReference>
<evidence type="ECO:0000313" key="15">
    <source>
        <dbReference type="Proteomes" id="UP001162156"/>
    </source>
</evidence>
<reference evidence="14" key="1">
    <citation type="journal article" date="2023" name="Insect Mol. Biol.">
        <title>Genome sequencing provides insights into the evolution of gene families encoding plant cell wall-degrading enzymes in longhorned beetles.</title>
        <authorList>
            <person name="Shin N.R."/>
            <person name="Okamura Y."/>
            <person name="Kirsch R."/>
            <person name="Pauchet Y."/>
        </authorList>
    </citation>
    <scope>NUCLEOTIDE SEQUENCE</scope>
    <source>
        <strain evidence="14">RBIC_L_NR</strain>
    </source>
</reference>
<evidence type="ECO:0000256" key="8">
    <source>
        <dbReference type="ARBA" id="ARBA00022723"/>
    </source>
</evidence>
<organism evidence="14 15">
    <name type="scientific">Rhamnusium bicolor</name>
    <dbReference type="NCBI Taxonomy" id="1586634"/>
    <lineage>
        <taxon>Eukaryota</taxon>
        <taxon>Metazoa</taxon>
        <taxon>Ecdysozoa</taxon>
        <taxon>Arthropoda</taxon>
        <taxon>Hexapoda</taxon>
        <taxon>Insecta</taxon>
        <taxon>Pterygota</taxon>
        <taxon>Neoptera</taxon>
        <taxon>Endopterygota</taxon>
        <taxon>Coleoptera</taxon>
        <taxon>Polyphaga</taxon>
        <taxon>Cucujiformia</taxon>
        <taxon>Chrysomeloidea</taxon>
        <taxon>Cerambycidae</taxon>
        <taxon>Lepturinae</taxon>
        <taxon>Rhagiini</taxon>
        <taxon>Rhamnusium</taxon>
    </lineage>
</organism>
<comment type="function">
    <text evidence="12">Transposase-derived protein that may have nuclease activity. Does not have transposase activity.</text>
</comment>
<keyword evidence="15" id="KW-1185">Reference proteome</keyword>
<comment type="cofactor">
    <cofactor evidence="1">
        <name>a divalent metal cation</name>
        <dbReference type="ChEBI" id="CHEBI:60240"/>
    </cofactor>
</comment>
<evidence type="ECO:0000256" key="10">
    <source>
        <dbReference type="ARBA" id="ARBA00023242"/>
    </source>
</evidence>
<dbReference type="GO" id="GO:0046872">
    <property type="term" value="F:metal ion binding"/>
    <property type="evidence" value="ECO:0007669"/>
    <property type="project" value="UniProtKB-KW"/>
</dbReference>
<dbReference type="InterPro" id="IPR026103">
    <property type="entry name" value="HARBI1_animal"/>
</dbReference>
<evidence type="ECO:0000256" key="1">
    <source>
        <dbReference type="ARBA" id="ARBA00001968"/>
    </source>
</evidence>
<keyword evidence="10" id="KW-0539">Nucleus</keyword>
<dbReference type="AlphaFoldDB" id="A0AAV8XE79"/>
<dbReference type="EMBL" id="JANEYF010003330">
    <property type="protein sequence ID" value="KAJ8937222.1"/>
    <property type="molecule type" value="Genomic_DNA"/>
</dbReference>
<keyword evidence="8" id="KW-0479">Metal-binding</keyword>
<dbReference type="InterPro" id="IPR027806">
    <property type="entry name" value="HARBI1_dom"/>
</dbReference>
<dbReference type="InterPro" id="IPR045249">
    <property type="entry name" value="HARBI1-like"/>
</dbReference>
<comment type="similarity">
    <text evidence="4">Belongs to the HARBI1 family.</text>
</comment>
<protein>
    <recommendedName>
        <fullName evidence="5">Putative nuclease HARBI1</fullName>
    </recommendedName>
    <alternativeName>
        <fullName evidence="11">Harbinger transposase-derived nuclease</fullName>
    </alternativeName>
</protein>
<keyword evidence="9" id="KW-0378">Hydrolase</keyword>
<evidence type="ECO:0000259" key="13">
    <source>
        <dbReference type="Pfam" id="PF13359"/>
    </source>
</evidence>
<evidence type="ECO:0000256" key="6">
    <source>
        <dbReference type="ARBA" id="ARBA00022490"/>
    </source>
</evidence>
<dbReference type="PANTHER" id="PTHR22930:SF289">
    <property type="entry name" value="DDE TNP4 DOMAIN-CONTAINING PROTEIN-RELATED"/>
    <property type="match status" value="1"/>
</dbReference>
<comment type="subcellular location">
    <subcellularLocation>
        <location evidence="3">Cytoplasm</location>
    </subcellularLocation>
    <subcellularLocation>
        <location evidence="2">Nucleus</location>
    </subcellularLocation>
</comment>